<dbReference type="EMBL" id="OV725083">
    <property type="protein sequence ID" value="CAH1407916.1"/>
    <property type="molecule type" value="Genomic_DNA"/>
</dbReference>
<gene>
    <name evidence="1" type="ORF">NEZAVI_LOCUS15537</name>
</gene>
<evidence type="ECO:0000313" key="1">
    <source>
        <dbReference type="EMBL" id="CAH1407916.1"/>
    </source>
</evidence>
<keyword evidence="2" id="KW-1185">Reference proteome</keyword>
<reference evidence="1" key="1">
    <citation type="submission" date="2022-01" db="EMBL/GenBank/DDBJ databases">
        <authorList>
            <person name="King R."/>
        </authorList>
    </citation>
    <scope>NUCLEOTIDE SEQUENCE</scope>
</reference>
<name>A0A9P0HTU6_NEZVI</name>
<organism evidence="1 2">
    <name type="scientific">Nezara viridula</name>
    <name type="common">Southern green stink bug</name>
    <name type="synonym">Cimex viridulus</name>
    <dbReference type="NCBI Taxonomy" id="85310"/>
    <lineage>
        <taxon>Eukaryota</taxon>
        <taxon>Metazoa</taxon>
        <taxon>Ecdysozoa</taxon>
        <taxon>Arthropoda</taxon>
        <taxon>Hexapoda</taxon>
        <taxon>Insecta</taxon>
        <taxon>Pterygota</taxon>
        <taxon>Neoptera</taxon>
        <taxon>Paraneoptera</taxon>
        <taxon>Hemiptera</taxon>
        <taxon>Heteroptera</taxon>
        <taxon>Panheteroptera</taxon>
        <taxon>Pentatomomorpha</taxon>
        <taxon>Pentatomoidea</taxon>
        <taxon>Pentatomidae</taxon>
        <taxon>Pentatominae</taxon>
        <taxon>Nezara</taxon>
    </lineage>
</organism>
<protein>
    <submittedName>
        <fullName evidence="1">Uncharacterized protein</fullName>
    </submittedName>
</protein>
<sequence>MHVVVYDSLGVEDYIQLARSLMLTPSSLKKLLVLFGIVPRDPNQRTLTVNSLSPKSKQMMEALTGAVAERKAKWIGAADRARSGNIFRMWRGGDVRAMGT</sequence>
<dbReference type="OrthoDB" id="10471383at2759"/>
<evidence type="ECO:0000313" key="2">
    <source>
        <dbReference type="Proteomes" id="UP001152798"/>
    </source>
</evidence>
<accession>A0A9P0HTU6</accession>
<dbReference type="AlphaFoldDB" id="A0A9P0HTU6"/>
<proteinExistence type="predicted"/>
<dbReference type="Proteomes" id="UP001152798">
    <property type="component" value="Chromosome 7"/>
</dbReference>